<evidence type="ECO:0000256" key="6">
    <source>
        <dbReference type="PIRNR" id="PIRNR002291"/>
    </source>
</evidence>
<dbReference type="GO" id="GO:0006886">
    <property type="term" value="P:intracellular protein transport"/>
    <property type="evidence" value="ECO:0007669"/>
    <property type="project" value="InterPro"/>
</dbReference>
<keyword evidence="5 6" id="KW-0472">Membrane</keyword>
<feature type="compositionally biased region" description="Polar residues" evidence="7">
    <location>
        <begin position="709"/>
        <end position="722"/>
    </location>
</feature>
<evidence type="ECO:0000256" key="7">
    <source>
        <dbReference type="SAM" id="MobiDB-lite"/>
    </source>
</evidence>
<dbReference type="Proteomes" id="UP000019487">
    <property type="component" value="Unassembled WGS sequence"/>
</dbReference>
<dbReference type="InterPro" id="IPR011989">
    <property type="entry name" value="ARM-like"/>
</dbReference>
<evidence type="ECO:0000256" key="1">
    <source>
        <dbReference type="ARBA" id="ARBA00004308"/>
    </source>
</evidence>
<dbReference type="PIRSF" id="PIRSF002291">
    <property type="entry name" value="AP_complex_beta"/>
    <property type="match status" value="1"/>
</dbReference>
<dbReference type="InterPro" id="IPR002553">
    <property type="entry name" value="Clathrin/coatomer_adapt-like_N"/>
</dbReference>
<feature type="compositionally biased region" description="Gly residues" evidence="7">
    <location>
        <begin position="723"/>
        <end position="736"/>
    </location>
</feature>
<evidence type="ECO:0000256" key="5">
    <source>
        <dbReference type="ARBA" id="ARBA00023136"/>
    </source>
</evidence>
<dbReference type="SUPFAM" id="SSF48371">
    <property type="entry name" value="ARM repeat"/>
    <property type="match status" value="1"/>
</dbReference>
<dbReference type="OrthoDB" id="10254310at2759"/>
<feature type="region of interest" description="Disordered" evidence="7">
    <location>
        <begin position="633"/>
        <end position="668"/>
    </location>
</feature>
<dbReference type="EMBL" id="AYSA01000123">
    <property type="protein sequence ID" value="ESZ96814.1"/>
    <property type="molecule type" value="Genomic_DNA"/>
</dbReference>
<evidence type="ECO:0000313" key="10">
    <source>
        <dbReference type="Proteomes" id="UP000019487"/>
    </source>
</evidence>
<dbReference type="InterPro" id="IPR026739">
    <property type="entry name" value="AP_beta"/>
</dbReference>
<comment type="similarity">
    <text evidence="2 6">Belongs to the adaptor complexes large subunit family.</text>
</comment>
<reference evidence="9 10" key="1">
    <citation type="journal article" date="2014" name="Genome Announc.">
        <title>Draft genome sequence of Sclerotinia borealis, a psychrophilic plant pathogenic fungus.</title>
        <authorList>
            <person name="Mardanov A.V."/>
            <person name="Beletsky A.V."/>
            <person name="Kadnikov V.V."/>
            <person name="Ignatov A.N."/>
            <person name="Ravin N.V."/>
        </authorList>
    </citation>
    <scope>NUCLEOTIDE SEQUENCE [LARGE SCALE GENOMIC DNA]</scope>
    <source>
        <strain evidence="10">F-4157</strain>
    </source>
</reference>
<keyword evidence="3 6" id="KW-0813">Transport</keyword>
<name>W9CQE8_SCLBF</name>
<dbReference type="PANTHER" id="PTHR11134">
    <property type="entry name" value="ADAPTOR COMPLEX SUBUNIT BETA FAMILY MEMBER"/>
    <property type="match status" value="1"/>
</dbReference>
<evidence type="ECO:0000313" key="9">
    <source>
        <dbReference type="EMBL" id="ESZ96814.1"/>
    </source>
</evidence>
<evidence type="ECO:0000256" key="2">
    <source>
        <dbReference type="ARBA" id="ARBA00006613"/>
    </source>
</evidence>
<comment type="function">
    <text evidence="6">Adaptins are components of the adaptor complexes which link clathrin to receptors in coated vesicles. Clathrin-associated protein complexes are believed to interact with the cytoplasmic tails of membrane proteins, leading to their selection and concentration.</text>
</comment>
<dbReference type="STRING" id="1432307.W9CQE8"/>
<feature type="compositionally biased region" description="Low complexity" evidence="7">
    <location>
        <begin position="633"/>
        <end position="648"/>
    </location>
</feature>
<keyword evidence="10" id="KW-1185">Reference proteome</keyword>
<proteinExistence type="inferred from homology"/>
<comment type="subcellular location">
    <subcellularLocation>
        <location evidence="1">Endomembrane system</location>
    </subcellularLocation>
</comment>
<evidence type="ECO:0000259" key="8">
    <source>
        <dbReference type="Pfam" id="PF01602"/>
    </source>
</evidence>
<dbReference type="InterPro" id="IPR016024">
    <property type="entry name" value="ARM-type_fold"/>
</dbReference>
<comment type="caution">
    <text evidence="9">The sequence shown here is derived from an EMBL/GenBank/DDBJ whole genome shotgun (WGS) entry which is preliminary data.</text>
</comment>
<keyword evidence="4 6" id="KW-0653">Protein transport</keyword>
<evidence type="ECO:0000256" key="4">
    <source>
        <dbReference type="ARBA" id="ARBA00022927"/>
    </source>
</evidence>
<feature type="region of interest" description="Disordered" evidence="7">
    <location>
        <begin position="704"/>
        <end position="746"/>
    </location>
</feature>
<dbReference type="GO" id="GO:0030117">
    <property type="term" value="C:membrane coat"/>
    <property type="evidence" value="ECO:0007669"/>
    <property type="project" value="InterPro"/>
</dbReference>
<sequence length="746" mass="81164">MAVNRIRGAFAPPKKGETYELRAGLVSQYAYERKEAIQKTIMSMTLGKDVSALFPDVLKNIATSDLDQKKLVYLYLMNYAKSHPDLCILAVNTFVQDSEDPNPLVRALAIRTMGCIRVDKMVDYMEEPLRKTLRDESPYVRKTAAICVAKLFDLNPTMCLENGFLETLQEMVGDPNPMVVANSVTALVEINETAPETKALRITPTTLKKMLMALNECTEWGRVTILTTLADYKATDVKESEHICERVSPQFQHVNPSVVLAAVKVVFLHMRNVNAELGKQYLKKMAPPLVTLVASAPEVQYVALRNIDLLLQAKPDILSKELRVFFCKYNDPPYVKLQKLEIMVRIANDKNVDQLLSELKEYALEVDMDFVRRAVKAIGQAAIKIESASEKCVNTLLDLIATKVNYVVQEAIVVIKDIFRKYPGYEGIIPTLCKYIDELDEPNARGALIWIVGEYAEKISNADEILAGFVEGFMEEFTQTQLQILTAVVKLFLKKPDNNQGLVQKVLQVSTAENDNPDIRDRAYVYWRLLSGDLQIAKDIILSDKPPITTTMTSLPPALLDQLLTELSTLASVYHKPPETFVGQGRYGADAIQHAAIQEQRENAVENPIAAAAATGTPAQNNAENLLDIDFDGAAPASADAPPTAGTSGLEGLAGTPQRVNSPAAGSNAGGSMADMMGLFDAPAPSPVAGGIGMGNDMMNGFAGLDLSGASQPPSAQTQLQQGGSGSGGGGGGGGKKTNEDLLGMF</sequence>
<evidence type="ECO:0000256" key="3">
    <source>
        <dbReference type="ARBA" id="ARBA00022448"/>
    </source>
</evidence>
<dbReference type="InterPro" id="IPR016342">
    <property type="entry name" value="AP_complex_bsu_1_2_4"/>
</dbReference>
<feature type="domain" description="Clathrin/coatomer adaptor adaptin-like N-terminal" evidence="8">
    <location>
        <begin position="15"/>
        <end position="531"/>
    </location>
</feature>
<organism evidence="9 10">
    <name type="scientific">Sclerotinia borealis (strain F-4128)</name>
    <dbReference type="NCBI Taxonomy" id="1432307"/>
    <lineage>
        <taxon>Eukaryota</taxon>
        <taxon>Fungi</taxon>
        <taxon>Dikarya</taxon>
        <taxon>Ascomycota</taxon>
        <taxon>Pezizomycotina</taxon>
        <taxon>Leotiomycetes</taxon>
        <taxon>Helotiales</taxon>
        <taxon>Sclerotiniaceae</taxon>
        <taxon>Sclerotinia</taxon>
    </lineage>
</organism>
<dbReference type="GO" id="GO:0030276">
    <property type="term" value="F:clathrin binding"/>
    <property type="evidence" value="ECO:0007669"/>
    <property type="project" value="InterPro"/>
</dbReference>
<dbReference type="GO" id="GO:0012505">
    <property type="term" value="C:endomembrane system"/>
    <property type="evidence" value="ECO:0007669"/>
    <property type="project" value="UniProtKB-SubCell"/>
</dbReference>
<dbReference type="AlphaFoldDB" id="W9CQE8"/>
<dbReference type="GO" id="GO:0016192">
    <property type="term" value="P:vesicle-mediated transport"/>
    <property type="evidence" value="ECO:0007669"/>
    <property type="project" value="InterPro"/>
</dbReference>
<accession>W9CQE8</accession>
<dbReference type="FunFam" id="1.25.10.10:FF:000058">
    <property type="entry name" value="AP complex subunit beta"/>
    <property type="match status" value="1"/>
</dbReference>
<dbReference type="Gene3D" id="1.25.10.10">
    <property type="entry name" value="Leucine-rich Repeat Variant"/>
    <property type="match status" value="1"/>
</dbReference>
<dbReference type="HOGENOM" id="CLU_006320_4_0_1"/>
<protein>
    <recommendedName>
        <fullName evidence="6">AP complex subunit beta</fullName>
    </recommendedName>
</protein>
<dbReference type="Pfam" id="PF01602">
    <property type="entry name" value="Adaptin_N"/>
    <property type="match status" value="1"/>
</dbReference>
<gene>
    <name evidence="9" type="ORF">SBOR_2815</name>
</gene>